<name>A0A8H7TFY4_9HELO</name>
<protein>
    <recommendedName>
        <fullName evidence="5">Short chain dehydrogenase</fullName>
    </recommendedName>
</protein>
<keyword evidence="4" id="KW-1185">Reference proteome</keyword>
<dbReference type="InterPro" id="IPR036291">
    <property type="entry name" value="NAD(P)-bd_dom_sf"/>
</dbReference>
<dbReference type="InterPro" id="IPR002347">
    <property type="entry name" value="SDR_fam"/>
</dbReference>
<comment type="similarity">
    <text evidence="1 2">Belongs to the short-chain dehydrogenases/reductases (SDR) family.</text>
</comment>
<dbReference type="Proteomes" id="UP000664132">
    <property type="component" value="Unassembled WGS sequence"/>
</dbReference>
<dbReference type="PRINTS" id="PR00081">
    <property type="entry name" value="GDHRDH"/>
</dbReference>
<dbReference type="InterPro" id="IPR051468">
    <property type="entry name" value="Fungal_SecMetab_SDRs"/>
</dbReference>
<dbReference type="GO" id="GO:0005737">
    <property type="term" value="C:cytoplasm"/>
    <property type="evidence" value="ECO:0007669"/>
    <property type="project" value="TreeGrafter"/>
</dbReference>
<comment type="caution">
    <text evidence="3">The sequence shown here is derived from an EMBL/GenBank/DDBJ whole genome shotgun (WGS) entry which is preliminary data.</text>
</comment>
<gene>
    <name evidence="3" type="ORF">IFR04_008415</name>
</gene>
<sequence>MSTGKQTFLVTGANRRIGFDTSYALASASPNNHVIMGVRNQAKGEEALKEIQGRNPQGSLSLVILDVSKDESIEAAVATIKSTFGRTDVLVNNAGIDILGPITRETLRTAFDTNVFGVMLLTDAVMPLLKASSSPKIINVSSAIGSITLKLDPTSLYHKLPAAIYRLTKAALNMLTACQHVTFKEFRGTAWAYCPGYVVTNLSGDIEERKKQGAECSETSAQGILDIVEGKHDQETGKFITKYGKQFPW</sequence>
<dbReference type="PANTHER" id="PTHR43544:SF32">
    <property type="entry name" value="CHAIN DEHYDROGENASE, PUTATIVE (AFU_ORTHOLOGUE AFUA_5G01530)-RELATED"/>
    <property type="match status" value="1"/>
</dbReference>
<evidence type="ECO:0000313" key="4">
    <source>
        <dbReference type="Proteomes" id="UP000664132"/>
    </source>
</evidence>
<dbReference type="AlphaFoldDB" id="A0A8H7TFY4"/>
<reference evidence="3" key="1">
    <citation type="submission" date="2021-02" db="EMBL/GenBank/DDBJ databases">
        <title>Genome sequence Cadophora malorum strain M34.</title>
        <authorList>
            <person name="Stefanovic E."/>
            <person name="Vu D."/>
            <person name="Scully C."/>
            <person name="Dijksterhuis J."/>
            <person name="Roader J."/>
            <person name="Houbraken J."/>
        </authorList>
    </citation>
    <scope>NUCLEOTIDE SEQUENCE</scope>
    <source>
        <strain evidence="3">M34</strain>
    </source>
</reference>
<dbReference type="PRINTS" id="PR00080">
    <property type="entry name" value="SDRFAMILY"/>
</dbReference>
<evidence type="ECO:0008006" key="5">
    <source>
        <dbReference type="Google" id="ProtNLM"/>
    </source>
</evidence>
<dbReference type="GO" id="GO:0016491">
    <property type="term" value="F:oxidoreductase activity"/>
    <property type="evidence" value="ECO:0007669"/>
    <property type="project" value="TreeGrafter"/>
</dbReference>
<accession>A0A8H7TFY4</accession>
<organism evidence="3 4">
    <name type="scientific">Cadophora malorum</name>
    <dbReference type="NCBI Taxonomy" id="108018"/>
    <lineage>
        <taxon>Eukaryota</taxon>
        <taxon>Fungi</taxon>
        <taxon>Dikarya</taxon>
        <taxon>Ascomycota</taxon>
        <taxon>Pezizomycotina</taxon>
        <taxon>Leotiomycetes</taxon>
        <taxon>Helotiales</taxon>
        <taxon>Ploettnerulaceae</taxon>
        <taxon>Cadophora</taxon>
    </lineage>
</organism>
<evidence type="ECO:0000256" key="1">
    <source>
        <dbReference type="ARBA" id="ARBA00006484"/>
    </source>
</evidence>
<proteinExistence type="inferred from homology"/>
<dbReference type="Gene3D" id="3.40.50.720">
    <property type="entry name" value="NAD(P)-binding Rossmann-like Domain"/>
    <property type="match status" value="1"/>
</dbReference>
<dbReference type="Pfam" id="PF00106">
    <property type="entry name" value="adh_short"/>
    <property type="match status" value="1"/>
</dbReference>
<evidence type="ECO:0000313" key="3">
    <source>
        <dbReference type="EMBL" id="KAG4418430.1"/>
    </source>
</evidence>
<dbReference type="GO" id="GO:0019748">
    <property type="term" value="P:secondary metabolic process"/>
    <property type="evidence" value="ECO:0007669"/>
    <property type="project" value="TreeGrafter"/>
</dbReference>
<dbReference type="OrthoDB" id="1933717at2759"/>
<dbReference type="SUPFAM" id="SSF51735">
    <property type="entry name" value="NAD(P)-binding Rossmann-fold domains"/>
    <property type="match status" value="1"/>
</dbReference>
<evidence type="ECO:0000256" key="2">
    <source>
        <dbReference type="RuleBase" id="RU000363"/>
    </source>
</evidence>
<dbReference type="PANTHER" id="PTHR43544">
    <property type="entry name" value="SHORT-CHAIN DEHYDROGENASE/REDUCTASE"/>
    <property type="match status" value="1"/>
</dbReference>
<dbReference type="EMBL" id="JAFJYH010000128">
    <property type="protein sequence ID" value="KAG4418430.1"/>
    <property type="molecule type" value="Genomic_DNA"/>
</dbReference>